<dbReference type="EMBL" id="HAEC01003892">
    <property type="protein sequence ID" value="SBQ71969.1"/>
    <property type="molecule type" value="Transcribed_RNA"/>
</dbReference>
<accession>A0A1A8GNK7</accession>
<name>A0A1A8GNK7_9TELE</name>
<reference evidence="2" key="2">
    <citation type="submission" date="2016-06" db="EMBL/GenBank/DDBJ databases">
        <title>The genome of a short-lived fish provides insights into sex chromosome evolution and the genetic control of aging.</title>
        <authorList>
            <person name="Reichwald K."/>
            <person name="Felder M."/>
            <person name="Petzold A."/>
            <person name="Koch P."/>
            <person name="Groth M."/>
            <person name="Platzer M."/>
        </authorList>
    </citation>
    <scope>NUCLEOTIDE SEQUENCE</scope>
    <source>
        <tissue evidence="2">Brain</tissue>
    </source>
</reference>
<sequence length="64" mass="6748">LPPDAGSGCALCLQDVPPRFHQHFFTKPSLASSTRTRVSGRGPAGSSAVCSPEPGPRDDTRRIT</sequence>
<proteinExistence type="predicted"/>
<organism evidence="2">
    <name type="scientific">Nothobranchius korthausae</name>
    <dbReference type="NCBI Taxonomy" id="1143690"/>
    <lineage>
        <taxon>Eukaryota</taxon>
        <taxon>Metazoa</taxon>
        <taxon>Chordata</taxon>
        <taxon>Craniata</taxon>
        <taxon>Vertebrata</taxon>
        <taxon>Euteleostomi</taxon>
        <taxon>Actinopterygii</taxon>
        <taxon>Neopterygii</taxon>
        <taxon>Teleostei</taxon>
        <taxon>Neoteleostei</taxon>
        <taxon>Acanthomorphata</taxon>
        <taxon>Ovalentaria</taxon>
        <taxon>Atherinomorphae</taxon>
        <taxon>Cyprinodontiformes</taxon>
        <taxon>Nothobranchiidae</taxon>
        <taxon>Nothobranchius</taxon>
    </lineage>
</organism>
<evidence type="ECO:0000313" key="2">
    <source>
        <dbReference type="EMBL" id="SBQ71969.1"/>
    </source>
</evidence>
<feature type="compositionally biased region" description="Basic and acidic residues" evidence="1">
    <location>
        <begin position="55"/>
        <end position="64"/>
    </location>
</feature>
<feature type="non-terminal residue" evidence="2">
    <location>
        <position position="1"/>
    </location>
</feature>
<gene>
    <name evidence="2" type="primary">Nfu_g_1_015827</name>
</gene>
<dbReference type="AlphaFoldDB" id="A0A1A8GNK7"/>
<reference evidence="2" key="1">
    <citation type="submission" date="2016-05" db="EMBL/GenBank/DDBJ databases">
        <authorList>
            <person name="Lavstsen T."/>
            <person name="Jespersen J.S."/>
        </authorList>
    </citation>
    <scope>NUCLEOTIDE SEQUENCE</scope>
    <source>
        <tissue evidence="2">Brain</tissue>
    </source>
</reference>
<feature type="region of interest" description="Disordered" evidence="1">
    <location>
        <begin position="27"/>
        <end position="64"/>
    </location>
</feature>
<evidence type="ECO:0000256" key="1">
    <source>
        <dbReference type="SAM" id="MobiDB-lite"/>
    </source>
</evidence>
<protein>
    <submittedName>
        <fullName evidence="2">Uncharacterized protein</fullName>
    </submittedName>
</protein>